<feature type="signal peptide" evidence="3">
    <location>
        <begin position="1"/>
        <end position="22"/>
    </location>
</feature>
<organism evidence="4 5">
    <name type="scientific">Paucimonas lemoignei</name>
    <name type="common">Pseudomonas lemoignei</name>
    <dbReference type="NCBI Taxonomy" id="29443"/>
    <lineage>
        <taxon>Bacteria</taxon>
        <taxon>Pseudomonadati</taxon>
        <taxon>Pseudomonadota</taxon>
        <taxon>Betaproteobacteria</taxon>
        <taxon>Burkholderiales</taxon>
        <taxon>Burkholderiaceae</taxon>
        <taxon>Paucimonas</taxon>
    </lineage>
</organism>
<evidence type="ECO:0000313" key="5">
    <source>
        <dbReference type="Proteomes" id="UP000295382"/>
    </source>
</evidence>
<comment type="caution">
    <text evidence="4">The sequence shown here is derived from an EMBL/GenBank/DDBJ whole genome shotgun (WGS) entry which is preliminary data.</text>
</comment>
<evidence type="ECO:0000313" key="4">
    <source>
        <dbReference type="EMBL" id="TCS37731.1"/>
    </source>
</evidence>
<keyword evidence="5" id="KW-1185">Reference proteome</keyword>
<name>A0A4R3HZF7_PAULE</name>
<sequence>MLIRKVLFCLCLALAIVGNAFAQNAAATQPAQQDRSNAPASIPFKSEPQGFAEQSLFTMLITLAILGAAVAGLYYLRNQLQKKGGPAFLKPTSVRLKERIRLSPQLTMYLVTYRDKEILIAHGGNTIATISEEPLDPASGHQVQPSNHKLPD</sequence>
<feature type="region of interest" description="Disordered" evidence="1">
    <location>
        <begin position="131"/>
        <end position="152"/>
    </location>
</feature>
<keyword evidence="2" id="KW-0812">Transmembrane</keyword>
<evidence type="ECO:0000256" key="1">
    <source>
        <dbReference type="SAM" id="MobiDB-lite"/>
    </source>
</evidence>
<keyword evidence="2" id="KW-0472">Membrane</keyword>
<evidence type="ECO:0000256" key="3">
    <source>
        <dbReference type="SAM" id="SignalP"/>
    </source>
</evidence>
<reference evidence="4 5" key="1">
    <citation type="submission" date="2019-03" db="EMBL/GenBank/DDBJ databases">
        <title>Genomic Encyclopedia of Type Strains, Phase IV (KMG-IV): sequencing the most valuable type-strain genomes for metagenomic binning, comparative biology and taxonomic classification.</title>
        <authorList>
            <person name="Goeker M."/>
        </authorList>
    </citation>
    <scope>NUCLEOTIDE SEQUENCE [LARGE SCALE GENOMIC DNA]</scope>
    <source>
        <strain evidence="4 5">DSM 7445</strain>
    </source>
</reference>
<dbReference type="RefSeq" id="WP_132257815.1">
    <property type="nucleotide sequence ID" value="NZ_SLZQ01000003.1"/>
</dbReference>
<dbReference type="AlphaFoldDB" id="A0A4R3HZF7"/>
<dbReference type="EMBL" id="SLZQ01000003">
    <property type="protein sequence ID" value="TCS37731.1"/>
    <property type="molecule type" value="Genomic_DNA"/>
</dbReference>
<feature type="transmembrane region" description="Helical" evidence="2">
    <location>
        <begin position="56"/>
        <end position="76"/>
    </location>
</feature>
<feature type="chain" id="PRO_5020237325" description="Flagellar biosynthesis protein FliO" evidence="3">
    <location>
        <begin position="23"/>
        <end position="152"/>
    </location>
</feature>
<dbReference type="Proteomes" id="UP000295382">
    <property type="component" value="Unassembled WGS sequence"/>
</dbReference>
<accession>A0A4R3HZF7</accession>
<gene>
    <name evidence="4" type="ORF">EDC30_10323</name>
</gene>
<protein>
    <recommendedName>
        <fullName evidence="6">Flagellar biosynthesis protein FliO</fullName>
    </recommendedName>
</protein>
<feature type="compositionally biased region" description="Polar residues" evidence="1">
    <location>
        <begin position="141"/>
        <end position="152"/>
    </location>
</feature>
<proteinExistence type="predicted"/>
<keyword evidence="3" id="KW-0732">Signal</keyword>
<evidence type="ECO:0000256" key="2">
    <source>
        <dbReference type="SAM" id="Phobius"/>
    </source>
</evidence>
<evidence type="ECO:0008006" key="6">
    <source>
        <dbReference type="Google" id="ProtNLM"/>
    </source>
</evidence>
<keyword evidence="2" id="KW-1133">Transmembrane helix</keyword>